<dbReference type="AlphaFoldDB" id="A0A418XGM8"/>
<proteinExistence type="predicted"/>
<dbReference type="InterPro" id="IPR036390">
    <property type="entry name" value="WH_DNA-bd_sf"/>
</dbReference>
<evidence type="ECO:0008006" key="3">
    <source>
        <dbReference type="Google" id="ProtNLM"/>
    </source>
</evidence>
<gene>
    <name evidence="1" type="ORF">D3872_18830</name>
</gene>
<name>A0A418XGM8_9BURK</name>
<comment type="caution">
    <text evidence="1">The sequence shown here is derived from an EMBL/GenBank/DDBJ whole genome shotgun (WGS) entry which is preliminary data.</text>
</comment>
<dbReference type="EMBL" id="QYUP01000145">
    <property type="protein sequence ID" value="RJG11620.1"/>
    <property type="molecule type" value="Genomic_DNA"/>
</dbReference>
<protein>
    <recommendedName>
        <fullName evidence="3">ArsR family transcriptional regulator</fullName>
    </recommendedName>
</protein>
<dbReference type="RefSeq" id="WP_119812254.1">
    <property type="nucleotide sequence ID" value="NZ_QYUP01000145.1"/>
</dbReference>
<dbReference type="SUPFAM" id="SSF46785">
    <property type="entry name" value="Winged helix' DNA-binding domain"/>
    <property type="match status" value="1"/>
</dbReference>
<evidence type="ECO:0000313" key="1">
    <source>
        <dbReference type="EMBL" id="RJG11620.1"/>
    </source>
</evidence>
<sequence>MNTAGARDDVPAPGMLPSIARRLELTRVLIESLAGGTIYLNEIAELFGCASSVAKHRVKHLRRIGILEVASDIGRAAGRRREHPYRLCEPFRRTPGDLMRSAGVWPHEIPLVQRRRLAQLSAGGAGAGYYFHVPAHEVQAAIRSDRRPVRRDSLVAALFGGYSGLS</sequence>
<organism evidence="1 2">
    <name type="scientific">Massilia cavernae</name>
    <dbReference type="NCBI Taxonomy" id="2320864"/>
    <lineage>
        <taxon>Bacteria</taxon>
        <taxon>Pseudomonadati</taxon>
        <taxon>Pseudomonadota</taxon>
        <taxon>Betaproteobacteria</taxon>
        <taxon>Burkholderiales</taxon>
        <taxon>Oxalobacteraceae</taxon>
        <taxon>Telluria group</taxon>
        <taxon>Massilia</taxon>
    </lineage>
</organism>
<evidence type="ECO:0000313" key="2">
    <source>
        <dbReference type="Proteomes" id="UP000284006"/>
    </source>
</evidence>
<accession>A0A418XGM8</accession>
<keyword evidence="2" id="KW-1185">Reference proteome</keyword>
<dbReference type="Proteomes" id="UP000284006">
    <property type="component" value="Unassembled WGS sequence"/>
</dbReference>
<reference evidence="1 2" key="1">
    <citation type="submission" date="2018-09" db="EMBL/GenBank/DDBJ databases">
        <authorList>
            <person name="Zhu H."/>
        </authorList>
    </citation>
    <scope>NUCLEOTIDE SEQUENCE [LARGE SCALE GENOMIC DNA]</scope>
    <source>
        <strain evidence="1 2">K1S02-61</strain>
    </source>
</reference>